<dbReference type="EMBL" id="JARJLG010000214">
    <property type="protein sequence ID" value="KAJ7727151.1"/>
    <property type="molecule type" value="Genomic_DNA"/>
</dbReference>
<reference evidence="1" key="1">
    <citation type="submission" date="2023-03" db="EMBL/GenBank/DDBJ databases">
        <title>Massive genome expansion in bonnet fungi (Mycena s.s.) driven by repeated elements and novel gene families across ecological guilds.</title>
        <authorList>
            <consortium name="Lawrence Berkeley National Laboratory"/>
            <person name="Harder C.B."/>
            <person name="Miyauchi S."/>
            <person name="Viragh M."/>
            <person name="Kuo A."/>
            <person name="Thoen E."/>
            <person name="Andreopoulos B."/>
            <person name="Lu D."/>
            <person name="Skrede I."/>
            <person name="Drula E."/>
            <person name="Henrissat B."/>
            <person name="Morin E."/>
            <person name="Kohler A."/>
            <person name="Barry K."/>
            <person name="LaButti K."/>
            <person name="Morin E."/>
            <person name="Salamov A."/>
            <person name="Lipzen A."/>
            <person name="Mereny Z."/>
            <person name="Hegedus B."/>
            <person name="Baldrian P."/>
            <person name="Stursova M."/>
            <person name="Weitz H."/>
            <person name="Taylor A."/>
            <person name="Grigoriev I.V."/>
            <person name="Nagy L.G."/>
            <person name="Martin F."/>
            <person name="Kauserud H."/>
        </authorList>
    </citation>
    <scope>NUCLEOTIDE SEQUENCE</scope>
    <source>
        <strain evidence="1">CBHHK188m</strain>
    </source>
</reference>
<dbReference type="Proteomes" id="UP001215280">
    <property type="component" value="Unassembled WGS sequence"/>
</dbReference>
<dbReference type="AlphaFoldDB" id="A0AAD7HSC3"/>
<organism evidence="1 2">
    <name type="scientific">Mycena maculata</name>
    <dbReference type="NCBI Taxonomy" id="230809"/>
    <lineage>
        <taxon>Eukaryota</taxon>
        <taxon>Fungi</taxon>
        <taxon>Dikarya</taxon>
        <taxon>Basidiomycota</taxon>
        <taxon>Agaricomycotina</taxon>
        <taxon>Agaricomycetes</taxon>
        <taxon>Agaricomycetidae</taxon>
        <taxon>Agaricales</taxon>
        <taxon>Marasmiineae</taxon>
        <taxon>Mycenaceae</taxon>
        <taxon>Mycena</taxon>
    </lineage>
</organism>
<name>A0AAD7HSC3_9AGAR</name>
<evidence type="ECO:0000313" key="1">
    <source>
        <dbReference type="EMBL" id="KAJ7727151.1"/>
    </source>
</evidence>
<sequence length="203" mass="22343">MLHHLGWQAAKPSCSQRTSRLLFCTWILTSNGTHGGQRVLRSGRMLVSICIGLYVRGVARSTALVLADIAKASPGTKPEYRSRLLNSLASIDISSPRVAAEKLKQLASFLSPCSCLCHAIPVVFIPFCAILLSLIPPHAPSAAFTPVLIIFSVFRAEHALPCHLFRPHSLRSAEQRWIPAHHAQWAYDRLMSDLKSSARLVSE</sequence>
<proteinExistence type="predicted"/>
<gene>
    <name evidence="1" type="ORF">DFH07DRAFT_233913</name>
</gene>
<evidence type="ECO:0000313" key="2">
    <source>
        <dbReference type="Proteomes" id="UP001215280"/>
    </source>
</evidence>
<accession>A0AAD7HSC3</accession>
<protein>
    <submittedName>
        <fullName evidence="1">Uncharacterized protein</fullName>
    </submittedName>
</protein>
<comment type="caution">
    <text evidence="1">The sequence shown here is derived from an EMBL/GenBank/DDBJ whole genome shotgun (WGS) entry which is preliminary data.</text>
</comment>
<keyword evidence="2" id="KW-1185">Reference proteome</keyword>